<comment type="caution">
    <text evidence="2">The sequence shown here is derived from an EMBL/GenBank/DDBJ whole genome shotgun (WGS) entry which is preliminary data.</text>
</comment>
<dbReference type="Pfam" id="PF13367">
    <property type="entry name" value="PrsW-protease"/>
    <property type="match status" value="1"/>
</dbReference>
<evidence type="ECO:0000256" key="1">
    <source>
        <dbReference type="SAM" id="Phobius"/>
    </source>
</evidence>
<dbReference type="PANTHER" id="PTHR36844:SF1">
    <property type="entry name" value="PROTEASE PRSW"/>
    <property type="match status" value="1"/>
</dbReference>
<proteinExistence type="predicted"/>
<dbReference type="PANTHER" id="PTHR36844">
    <property type="entry name" value="PROTEASE PRSW"/>
    <property type="match status" value="1"/>
</dbReference>
<organism evidence="2 3">
    <name type="scientific">Kitasatospora nipponensis</name>
    <dbReference type="NCBI Taxonomy" id="258049"/>
    <lineage>
        <taxon>Bacteria</taxon>
        <taxon>Bacillati</taxon>
        <taxon>Actinomycetota</taxon>
        <taxon>Actinomycetes</taxon>
        <taxon>Kitasatosporales</taxon>
        <taxon>Streptomycetaceae</taxon>
        <taxon>Kitasatospora</taxon>
    </lineage>
</organism>
<feature type="transmembrane region" description="Helical" evidence="1">
    <location>
        <begin position="285"/>
        <end position="308"/>
    </location>
</feature>
<name>A0ABP4HHK4_9ACTN</name>
<evidence type="ECO:0000313" key="3">
    <source>
        <dbReference type="Proteomes" id="UP001500037"/>
    </source>
</evidence>
<keyword evidence="1" id="KW-1133">Transmembrane helix</keyword>
<feature type="transmembrane region" description="Helical" evidence="1">
    <location>
        <begin position="95"/>
        <end position="117"/>
    </location>
</feature>
<evidence type="ECO:0000313" key="2">
    <source>
        <dbReference type="EMBL" id="GAA1260835.1"/>
    </source>
</evidence>
<keyword evidence="1" id="KW-0812">Transmembrane</keyword>
<gene>
    <name evidence="2" type="ORF">GCM10009665_58410</name>
</gene>
<feature type="transmembrane region" description="Helical" evidence="1">
    <location>
        <begin position="35"/>
        <end position="55"/>
    </location>
</feature>
<feature type="transmembrane region" description="Helical" evidence="1">
    <location>
        <begin position="61"/>
        <end position="83"/>
    </location>
</feature>
<dbReference type="EMBL" id="BAAALF010000141">
    <property type="protein sequence ID" value="GAA1260835.1"/>
    <property type="molecule type" value="Genomic_DNA"/>
</dbReference>
<dbReference type="InterPro" id="IPR026898">
    <property type="entry name" value="PrsW"/>
</dbReference>
<feature type="transmembrane region" description="Helical" evidence="1">
    <location>
        <begin position="250"/>
        <end position="273"/>
    </location>
</feature>
<sequence length="402" mass="42548">MTTVITGRELEETRAAALDASGWGTPFRIVQWHNACFWVLVLGLLAGAEQLVEFYQRGAGAYGTALTVGAIAFSLYTVPWVFLLRRHNRYTSLPARLFVVAFAWGVLTATFVMALHANSAAISLEGKLFGHGWIGDWGPGLTAPFTEESAKATALVLLIGLAPRLVRSPYHGLLIGAFAGLGFQIAEDVLYAYNSAVQSFGADQAGAALVVVVGRSVTGLTTHALFSAVYCAGLMWLIGRGGAAHRLRGLLLVAGAMLGHGSVDCLASMGPALGGALGGLAALPGLLAALGGLVLLSVASLLLLRLTFKLALPQERRWLRDILAPEVAAGLFTQAELTAATGSRRDRRAFRRSLHGSDQRRTGKRVLAAVRRLARQLALAQGASTDEVARAREEVFRLRAGG</sequence>
<reference evidence="3" key="1">
    <citation type="journal article" date="2019" name="Int. J. Syst. Evol. Microbiol.">
        <title>The Global Catalogue of Microorganisms (GCM) 10K type strain sequencing project: providing services to taxonomists for standard genome sequencing and annotation.</title>
        <authorList>
            <consortium name="The Broad Institute Genomics Platform"/>
            <consortium name="The Broad Institute Genome Sequencing Center for Infectious Disease"/>
            <person name="Wu L."/>
            <person name="Ma J."/>
        </authorList>
    </citation>
    <scope>NUCLEOTIDE SEQUENCE [LARGE SCALE GENOMIC DNA]</scope>
    <source>
        <strain evidence="3">JCM 13004</strain>
    </source>
</reference>
<protein>
    <recommendedName>
        <fullName evidence="4">RsiW-degrading membrane proteinase PrsW (M82 family)</fullName>
    </recommendedName>
</protein>
<dbReference type="RefSeq" id="WP_344445043.1">
    <property type="nucleotide sequence ID" value="NZ_BAAALF010000141.1"/>
</dbReference>
<evidence type="ECO:0008006" key="4">
    <source>
        <dbReference type="Google" id="ProtNLM"/>
    </source>
</evidence>
<keyword evidence="3" id="KW-1185">Reference proteome</keyword>
<accession>A0ABP4HHK4</accession>
<keyword evidence="1" id="KW-0472">Membrane</keyword>
<feature type="transmembrane region" description="Helical" evidence="1">
    <location>
        <begin position="205"/>
        <end position="238"/>
    </location>
</feature>
<dbReference type="Proteomes" id="UP001500037">
    <property type="component" value="Unassembled WGS sequence"/>
</dbReference>